<name>Q215Y2_RHOPB</name>
<dbReference type="AlphaFoldDB" id="Q215Y2"/>
<dbReference type="InterPro" id="IPR025528">
    <property type="entry name" value="BrnA_antitoxin"/>
</dbReference>
<evidence type="ECO:0008006" key="2">
    <source>
        <dbReference type="Google" id="ProtNLM"/>
    </source>
</evidence>
<sequence length="114" mass="12712">MTKAKVRAVLVDGRAYQKKPDGSLVPLKGKTDWARLDRQSAAQVEAVAARDRDSAPMTDVEWAAAAVVQPQKVSVGIKLDDDVLGWFKSQGKGYQTRINSVLRRYYEAHRKVAR</sequence>
<dbReference type="KEGG" id="rpc:RPC_2250"/>
<gene>
    <name evidence="1" type="ordered locus">RPC_2250</name>
</gene>
<reference evidence="1" key="1">
    <citation type="submission" date="2006-03" db="EMBL/GenBank/DDBJ databases">
        <title>Complete sequence of Rhodopseudomonas palustris BisB18.</title>
        <authorList>
            <consortium name="US DOE Joint Genome Institute"/>
            <person name="Copeland A."/>
            <person name="Lucas S."/>
            <person name="Lapidus A."/>
            <person name="Barry K."/>
            <person name="Detter J.C."/>
            <person name="Glavina del Rio T."/>
            <person name="Hammon N."/>
            <person name="Israni S."/>
            <person name="Dalin E."/>
            <person name="Tice H."/>
            <person name="Pitluck S."/>
            <person name="Chain P."/>
            <person name="Malfatti S."/>
            <person name="Shin M."/>
            <person name="Vergez L."/>
            <person name="Schmutz J."/>
            <person name="Larimer F."/>
            <person name="Land M."/>
            <person name="Hauser L."/>
            <person name="Pelletier D.A."/>
            <person name="Kyrpides N."/>
            <person name="Anderson I."/>
            <person name="Oda Y."/>
            <person name="Harwood C.S."/>
            <person name="Richardson P."/>
        </authorList>
    </citation>
    <scope>NUCLEOTIDE SEQUENCE [LARGE SCALE GENOMIC DNA]</scope>
    <source>
        <strain evidence="1">BisB18</strain>
    </source>
</reference>
<dbReference type="Pfam" id="PF14384">
    <property type="entry name" value="BrnA_antitoxin"/>
    <property type="match status" value="1"/>
</dbReference>
<dbReference type="eggNOG" id="COG3514">
    <property type="taxonomic scope" value="Bacteria"/>
</dbReference>
<dbReference type="EMBL" id="CP000301">
    <property type="protein sequence ID" value="ABD87804.1"/>
    <property type="molecule type" value="Genomic_DNA"/>
</dbReference>
<accession>Q215Y2</accession>
<protein>
    <recommendedName>
        <fullName evidence="2">3-oxoacyl-ACP synthase</fullName>
    </recommendedName>
</protein>
<evidence type="ECO:0000313" key="1">
    <source>
        <dbReference type="EMBL" id="ABD87804.1"/>
    </source>
</evidence>
<dbReference type="STRING" id="316056.RPC_2250"/>
<organism evidence="1">
    <name type="scientific">Rhodopseudomonas palustris (strain BisB18)</name>
    <dbReference type="NCBI Taxonomy" id="316056"/>
    <lineage>
        <taxon>Bacteria</taxon>
        <taxon>Pseudomonadati</taxon>
        <taxon>Pseudomonadota</taxon>
        <taxon>Alphaproteobacteria</taxon>
        <taxon>Hyphomicrobiales</taxon>
        <taxon>Nitrobacteraceae</taxon>
        <taxon>Rhodopseudomonas</taxon>
    </lineage>
</organism>
<dbReference type="RefSeq" id="WP_011472703.1">
    <property type="nucleotide sequence ID" value="NC_007925.1"/>
</dbReference>
<proteinExistence type="predicted"/>
<dbReference type="HOGENOM" id="CLU_140900_1_3_5"/>
<dbReference type="OrthoDB" id="361944at2"/>